<feature type="region of interest" description="Disordered" evidence="13">
    <location>
        <begin position="443"/>
        <end position="472"/>
    </location>
</feature>
<keyword evidence="11" id="KW-0902">Two-component regulatory system</keyword>
<keyword evidence="9" id="KW-0067">ATP-binding</keyword>
<dbReference type="SUPFAM" id="SSF47384">
    <property type="entry name" value="Homodimeric domain of signal transducing histidine kinase"/>
    <property type="match status" value="1"/>
</dbReference>
<dbReference type="InterPro" id="IPR013727">
    <property type="entry name" value="2CSK_N"/>
</dbReference>
<dbReference type="RefSeq" id="WP_096650895.1">
    <property type="nucleotide sequence ID" value="NZ_NWUX01000004.1"/>
</dbReference>
<feature type="domain" description="Histidine kinase" evidence="14">
    <location>
        <begin position="246"/>
        <end position="459"/>
    </location>
</feature>
<dbReference type="Pfam" id="PF02518">
    <property type="entry name" value="HATPase_c"/>
    <property type="match status" value="1"/>
</dbReference>
<proteinExistence type="predicted"/>
<dbReference type="SMART" id="SM00388">
    <property type="entry name" value="HisKA"/>
    <property type="match status" value="1"/>
</dbReference>
<evidence type="ECO:0000256" key="9">
    <source>
        <dbReference type="ARBA" id="ARBA00022840"/>
    </source>
</evidence>
<dbReference type="SUPFAM" id="SSF55874">
    <property type="entry name" value="ATPase domain of HSP90 chaperone/DNA topoisomerase II/histidine kinase"/>
    <property type="match status" value="1"/>
</dbReference>
<dbReference type="InterPro" id="IPR005467">
    <property type="entry name" value="His_kinase_dom"/>
</dbReference>
<evidence type="ECO:0000313" key="16">
    <source>
        <dbReference type="EMBL" id="PCF96319.1"/>
    </source>
</evidence>
<dbReference type="PANTHER" id="PTHR45436">
    <property type="entry name" value="SENSOR HISTIDINE KINASE YKOH"/>
    <property type="match status" value="1"/>
</dbReference>
<evidence type="ECO:0000256" key="4">
    <source>
        <dbReference type="ARBA" id="ARBA00022553"/>
    </source>
</evidence>
<dbReference type="InterPro" id="IPR036097">
    <property type="entry name" value="HisK_dim/P_sf"/>
</dbReference>
<dbReference type="EMBL" id="NWUX01000004">
    <property type="protein sequence ID" value="PCF96319.1"/>
    <property type="molecule type" value="Genomic_DNA"/>
</dbReference>
<evidence type="ECO:0000259" key="14">
    <source>
        <dbReference type="PROSITE" id="PS50109"/>
    </source>
</evidence>
<keyword evidence="5" id="KW-0808">Transferase</keyword>
<gene>
    <name evidence="16" type="ORF">CPA45_07230</name>
</gene>
<evidence type="ECO:0000256" key="3">
    <source>
        <dbReference type="ARBA" id="ARBA00012438"/>
    </source>
</evidence>
<comment type="caution">
    <text evidence="16">The sequence shown here is derived from an EMBL/GenBank/DDBJ whole genome shotgun (WGS) entry which is preliminary data.</text>
</comment>
<evidence type="ECO:0000256" key="8">
    <source>
        <dbReference type="ARBA" id="ARBA00022777"/>
    </source>
</evidence>
<dbReference type="InterPro" id="IPR050428">
    <property type="entry name" value="TCS_sensor_his_kinase"/>
</dbReference>
<dbReference type="PRINTS" id="PR00344">
    <property type="entry name" value="BCTRLSENSOR"/>
</dbReference>
<evidence type="ECO:0000259" key="15">
    <source>
        <dbReference type="PROSITE" id="PS50885"/>
    </source>
</evidence>
<dbReference type="Proteomes" id="UP000218677">
    <property type="component" value="Unassembled WGS sequence"/>
</dbReference>
<sequence length="472" mass="52990">MTSIRRRTLGLALLVFGLSMLVIGFISYRYAAHEIEELHDASLTQNARLLEGLLLAELPDEYRSVLLNSLENTLRRAELTNTRFAGHPYESRLAFQLWEDDRLVLRSANAPESPLADYPPGFISQYVDGYDWRIYVLDVAGSNQRIAVSEREDVRSEIIREVAMRTLMPDLFGLPLLTALLWWSIGWGLAPLSRMAEQIRKRDPHNLQPLTLNPLPQELDTIAGALNRLLERIRQMRIREKRFIADATHELRTPLAVLDLHAQNALTADNAEDRQEALNHLRSGVARSTRLVTQLLTLARLEPEDETQPDYRRSHLLREVRETLAKLSPLAAERRQQLLLNADEQTDWLIMEEPGAIETVVQNLVGNAIQHSPNKSAISITLEASAQEFQLIVDDQGPGIPINERTKAIERFQRAGPSAGSGLGLSIVERLVARLKGTLQLEDSPSGGLRAQISLPRPPAPNAPSIDHQPES</sequence>
<dbReference type="OrthoDB" id="9809766at2"/>
<evidence type="ECO:0000256" key="7">
    <source>
        <dbReference type="ARBA" id="ARBA00022741"/>
    </source>
</evidence>
<dbReference type="InterPro" id="IPR003661">
    <property type="entry name" value="HisK_dim/P_dom"/>
</dbReference>
<organism evidence="16 17">
    <name type="scientific">Vreelandella nigrificans</name>
    <dbReference type="NCBI Taxonomy" id="2042704"/>
    <lineage>
        <taxon>Bacteria</taxon>
        <taxon>Pseudomonadati</taxon>
        <taxon>Pseudomonadota</taxon>
        <taxon>Gammaproteobacteria</taxon>
        <taxon>Oceanospirillales</taxon>
        <taxon>Halomonadaceae</taxon>
        <taxon>Vreelandella</taxon>
    </lineage>
</organism>
<dbReference type="InterPro" id="IPR004358">
    <property type="entry name" value="Sig_transdc_His_kin-like_C"/>
</dbReference>
<feature type="domain" description="HAMP" evidence="15">
    <location>
        <begin position="186"/>
        <end position="238"/>
    </location>
</feature>
<evidence type="ECO:0000256" key="11">
    <source>
        <dbReference type="ARBA" id="ARBA00023012"/>
    </source>
</evidence>
<evidence type="ECO:0000256" key="6">
    <source>
        <dbReference type="ARBA" id="ARBA00022692"/>
    </source>
</evidence>
<dbReference type="GO" id="GO:0005886">
    <property type="term" value="C:plasma membrane"/>
    <property type="evidence" value="ECO:0007669"/>
    <property type="project" value="TreeGrafter"/>
</dbReference>
<dbReference type="Gene3D" id="3.30.565.10">
    <property type="entry name" value="Histidine kinase-like ATPase, C-terminal domain"/>
    <property type="match status" value="1"/>
</dbReference>
<name>A0A2A4HPK3_9GAMM</name>
<dbReference type="AlphaFoldDB" id="A0A2A4HPK3"/>
<dbReference type="SMART" id="SM00387">
    <property type="entry name" value="HATPase_c"/>
    <property type="match status" value="1"/>
</dbReference>
<keyword evidence="7" id="KW-0547">Nucleotide-binding</keyword>
<dbReference type="InterPro" id="IPR003594">
    <property type="entry name" value="HATPase_dom"/>
</dbReference>
<comment type="catalytic activity">
    <reaction evidence="1">
        <text>ATP + protein L-histidine = ADP + protein N-phospho-L-histidine.</text>
        <dbReference type="EC" id="2.7.13.3"/>
    </reaction>
</comment>
<keyword evidence="6" id="KW-0812">Transmembrane</keyword>
<dbReference type="PROSITE" id="PS50885">
    <property type="entry name" value="HAMP"/>
    <property type="match status" value="1"/>
</dbReference>
<keyword evidence="10" id="KW-1133">Transmembrane helix</keyword>
<dbReference type="Pfam" id="PF08521">
    <property type="entry name" value="2CSK_N"/>
    <property type="match status" value="1"/>
</dbReference>
<evidence type="ECO:0000256" key="1">
    <source>
        <dbReference type="ARBA" id="ARBA00000085"/>
    </source>
</evidence>
<keyword evidence="12" id="KW-0472">Membrane</keyword>
<evidence type="ECO:0000313" key="17">
    <source>
        <dbReference type="Proteomes" id="UP000218677"/>
    </source>
</evidence>
<dbReference type="PANTHER" id="PTHR45436:SF14">
    <property type="entry name" value="SENSOR PROTEIN QSEC"/>
    <property type="match status" value="1"/>
</dbReference>
<dbReference type="CDD" id="cd00082">
    <property type="entry name" value="HisKA"/>
    <property type="match status" value="1"/>
</dbReference>
<dbReference type="Gene3D" id="1.10.287.130">
    <property type="match status" value="1"/>
</dbReference>
<dbReference type="InterPro" id="IPR003660">
    <property type="entry name" value="HAMP_dom"/>
</dbReference>
<dbReference type="PROSITE" id="PS50109">
    <property type="entry name" value="HIS_KIN"/>
    <property type="match status" value="1"/>
</dbReference>
<dbReference type="Pfam" id="PF00512">
    <property type="entry name" value="HisKA"/>
    <property type="match status" value="1"/>
</dbReference>
<dbReference type="GO" id="GO:0000155">
    <property type="term" value="F:phosphorelay sensor kinase activity"/>
    <property type="evidence" value="ECO:0007669"/>
    <property type="project" value="InterPro"/>
</dbReference>
<accession>A0A2A4HPK3</accession>
<protein>
    <recommendedName>
        <fullName evidence="3">histidine kinase</fullName>
        <ecNumber evidence="3">2.7.13.3</ecNumber>
    </recommendedName>
</protein>
<evidence type="ECO:0000256" key="13">
    <source>
        <dbReference type="SAM" id="MobiDB-lite"/>
    </source>
</evidence>
<keyword evidence="8 16" id="KW-0418">Kinase</keyword>
<dbReference type="CDD" id="cd00075">
    <property type="entry name" value="HATPase"/>
    <property type="match status" value="1"/>
</dbReference>
<dbReference type="InterPro" id="IPR036890">
    <property type="entry name" value="HATPase_C_sf"/>
</dbReference>
<evidence type="ECO:0000256" key="2">
    <source>
        <dbReference type="ARBA" id="ARBA00004141"/>
    </source>
</evidence>
<dbReference type="GO" id="GO:0005524">
    <property type="term" value="F:ATP binding"/>
    <property type="evidence" value="ECO:0007669"/>
    <property type="project" value="UniProtKB-KW"/>
</dbReference>
<keyword evidence="4" id="KW-0597">Phosphoprotein</keyword>
<evidence type="ECO:0000256" key="5">
    <source>
        <dbReference type="ARBA" id="ARBA00022679"/>
    </source>
</evidence>
<evidence type="ECO:0000256" key="10">
    <source>
        <dbReference type="ARBA" id="ARBA00022989"/>
    </source>
</evidence>
<comment type="subcellular location">
    <subcellularLocation>
        <location evidence="2">Membrane</location>
        <topology evidence="2">Multi-pass membrane protein</topology>
    </subcellularLocation>
</comment>
<keyword evidence="17" id="KW-1185">Reference proteome</keyword>
<reference evidence="17" key="1">
    <citation type="submission" date="2017-09" db="EMBL/GenBank/DDBJ databases">
        <authorList>
            <person name="Cho G.-S."/>
            <person name="Oguntoyinbo F.A."/>
            <person name="Cnockaert M."/>
            <person name="Kabisch J."/>
            <person name="Neve H."/>
            <person name="Bockelmann W."/>
            <person name="Wenning M."/>
            <person name="Franz C.M."/>
            <person name="Vandamme P."/>
        </authorList>
    </citation>
    <scope>NUCLEOTIDE SEQUENCE [LARGE SCALE GENOMIC DNA]</scope>
    <source>
        <strain evidence="17">MBT G8648</strain>
    </source>
</reference>
<evidence type="ECO:0000256" key="12">
    <source>
        <dbReference type="ARBA" id="ARBA00023136"/>
    </source>
</evidence>
<dbReference type="EC" id="2.7.13.3" evidence="3"/>